<evidence type="ECO:0000313" key="2">
    <source>
        <dbReference type="EMBL" id="CAG2253592.1"/>
    </source>
</evidence>
<dbReference type="EMBL" id="CAJPWZ010003155">
    <property type="protein sequence ID" value="CAG2253592.1"/>
    <property type="molecule type" value="Genomic_DNA"/>
</dbReference>
<dbReference type="AlphaFoldDB" id="A0A8S3VER4"/>
<proteinExistence type="predicted"/>
<evidence type="ECO:0000313" key="3">
    <source>
        <dbReference type="Proteomes" id="UP000683360"/>
    </source>
</evidence>
<dbReference type="PANTHER" id="PTHR31025">
    <property type="entry name" value="SI:CH211-196P9.1-RELATED"/>
    <property type="match status" value="1"/>
</dbReference>
<name>A0A8S3VER4_MYTED</name>
<gene>
    <name evidence="2" type="ORF">MEDL_65113</name>
</gene>
<feature type="region of interest" description="Disordered" evidence="1">
    <location>
        <begin position="248"/>
        <end position="326"/>
    </location>
</feature>
<feature type="compositionally biased region" description="Polar residues" evidence="1">
    <location>
        <begin position="248"/>
        <end position="282"/>
    </location>
</feature>
<feature type="compositionally biased region" description="Polar residues" evidence="1">
    <location>
        <begin position="316"/>
        <end position="326"/>
    </location>
</feature>
<sequence length="592" mass="67478">MICLHQSEMTQKLEKVMSSFNIEQDIKDEIKSVMKENSNVESAFISFDTPSKLNQYAIENMGMVEPTEYILNNDQDVLQPLIQDLKVLENNGIIIHKPEGEISIQGSIIALSGDNLGAHAIGGFTENFTTLRCCRFCFIPRPQLQVCINCENLPLRTREMYDQQVAIVANNRDFRTTYGINHNSALNELSHYHVVGGMPSDLAHDLFEGVYFDVEVEEWIDLDSENISELDEPDRFFKVKVIAENTKGSDNSDQLPSLVSPSQYRSNTPCSVEGTVSRSVTPVSRPDTPVSRPDTPLPSCFDTLHPDTDTQKTSKKSLTYQLEESPSTSSTRKLSLKIWPREYRLPRHTFSQTTLRKLDERQALDKKEKRDILSGIYTDVTMYEGGFYPTADKYNSIVDSLFRECPYLAHGEGVALQSARDLWKERLLHKFQNSRKRHDKNLPELIKEFVRLGPSMAEEDVRTIFLRNLDRYAGPILKLTKGRKGGQKADDIIQRQAILRTEQEREGESGSSDHATEEIQNCEEPRRIIICQENDVLSRENDAFKVTVENVIVSRSCDMISAVLGLIMAIYTFNLAYPKHIQKLCYFVSVCY</sequence>
<comment type="caution">
    <text evidence="2">The sequence shown here is derived from an EMBL/GenBank/DDBJ whole genome shotgun (WGS) entry which is preliminary data.</text>
</comment>
<protein>
    <submittedName>
        <fullName evidence="2">Uncharacterized protein</fullName>
    </submittedName>
</protein>
<keyword evidence="3" id="KW-1185">Reference proteome</keyword>
<dbReference type="OrthoDB" id="6161043at2759"/>
<dbReference type="Proteomes" id="UP000683360">
    <property type="component" value="Unassembled WGS sequence"/>
</dbReference>
<dbReference type="PANTHER" id="PTHR31025:SF9">
    <property type="entry name" value="SI:DKEY-286J15.1"/>
    <property type="match status" value="1"/>
</dbReference>
<organism evidence="2 3">
    <name type="scientific">Mytilus edulis</name>
    <name type="common">Blue mussel</name>
    <dbReference type="NCBI Taxonomy" id="6550"/>
    <lineage>
        <taxon>Eukaryota</taxon>
        <taxon>Metazoa</taxon>
        <taxon>Spiralia</taxon>
        <taxon>Lophotrochozoa</taxon>
        <taxon>Mollusca</taxon>
        <taxon>Bivalvia</taxon>
        <taxon>Autobranchia</taxon>
        <taxon>Pteriomorphia</taxon>
        <taxon>Mytilida</taxon>
        <taxon>Mytiloidea</taxon>
        <taxon>Mytilidae</taxon>
        <taxon>Mytilinae</taxon>
        <taxon>Mytilus</taxon>
    </lineage>
</organism>
<reference evidence="2" key="1">
    <citation type="submission" date="2021-03" db="EMBL/GenBank/DDBJ databases">
        <authorList>
            <person name="Bekaert M."/>
        </authorList>
    </citation>
    <scope>NUCLEOTIDE SEQUENCE</scope>
</reference>
<evidence type="ECO:0000256" key="1">
    <source>
        <dbReference type="SAM" id="MobiDB-lite"/>
    </source>
</evidence>
<accession>A0A8S3VER4</accession>